<organism evidence="2 3">
    <name type="scientific">Tetraparma gracilis</name>
    <dbReference type="NCBI Taxonomy" id="2962635"/>
    <lineage>
        <taxon>Eukaryota</taxon>
        <taxon>Sar</taxon>
        <taxon>Stramenopiles</taxon>
        <taxon>Ochrophyta</taxon>
        <taxon>Bolidophyceae</taxon>
        <taxon>Parmales</taxon>
        <taxon>Triparmaceae</taxon>
        <taxon>Tetraparma</taxon>
    </lineage>
</organism>
<keyword evidence="1" id="KW-1133">Transmembrane helix</keyword>
<dbReference type="EMBL" id="BRYB01006903">
    <property type="protein sequence ID" value="GMI50282.1"/>
    <property type="molecule type" value="Genomic_DNA"/>
</dbReference>
<evidence type="ECO:0008006" key="4">
    <source>
        <dbReference type="Google" id="ProtNLM"/>
    </source>
</evidence>
<feature type="non-terminal residue" evidence="2">
    <location>
        <position position="176"/>
    </location>
</feature>
<feature type="transmembrane region" description="Helical" evidence="1">
    <location>
        <begin position="37"/>
        <end position="55"/>
    </location>
</feature>
<gene>
    <name evidence="2" type="ORF">TeGR_g3670</name>
</gene>
<sequence>HTDGKYSLLVVIGAEIFEFLVQSYNADVLARYQKWTILRNYGTLIFANFTIFGICMLSDERFVSAALIITIDVVIDASYIVFNLEFIDNPASYWAVIMPLFLSVDMLNDSFTLHALKSVKQNLYKQGVRAKHEESKANGTLERDLLVAAAKRFNAGADNNRREIRPPAGFEELGPR</sequence>
<protein>
    <recommendedName>
        <fullName evidence="4">P-type ATPase C-terminal domain-containing protein</fullName>
    </recommendedName>
</protein>
<evidence type="ECO:0000256" key="1">
    <source>
        <dbReference type="SAM" id="Phobius"/>
    </source>
</evidence>
<feature type="transmembrane region" description="Helical" evidence="1">
    <location>
        <begin position="62"/>
        <end position="82"/>
    </location>
</feature>
<accession>A0ABQ6N8E7</accession>
<comment type="caution">
    <text evidence="2">The sequence shown here is derived from an EMBL/GenBank/DDBJ whole genome shotgun (WGS) entry which is preliminary data.</text>
</comment>
<feature type="transmembrane region" description="Helical" evidence="1">
    <location>
        <begin position="94"/>
        <end position="116"/>
    </location>
</feature>
<evidence type="ECO:0000313" key="3">
    <source>
        <dbReference type="Proteomes" id="UP001165060"/>
    </source>
</evidence>
<proteinExistence type="predicted"/>
<keyword evidence="1" id="KW-0472">Membrane</keyword>
<dbReference type="Proteomes" id="UP001165060">
    <property type="component" value="Unassembled WGS sequence"/>
</dbReference>
<evidence type="ECO:0000313" key="2">
    <source>
        <dbReference type="EMBL" id="GMI50282.1"/>
    </source>
</evidence>
<reference evidence="2 3" key="1">
    <citation type="journal article" date="2023" name="Commun. Biol.">
        <title>Genome analysis of Parmales, the sister group of diatoms, reveals the evolutionary specialization of diatoms from phago-mixotrophs to photoautotrophs.</title>
        <authorList>
            <person name="Ban H."/>
            <person name="Sato S."/>
            <person name="Yoshikawa S."/>
            <person name="Yamada K."/>
            <person name="Nakamura Y."/>
            <person name="Ichinomiya M."/>
            <person name="Sato N."/>
            <person name="Blanc-Mathieu R."/>
            <person name="Endo H."/>
            <person name="Kuwata A."/>
            <person name="Ogata H."/>
        </authorList>
    </citation>
    <scope>NUCLEOTIDE SEQUENCE [LARGE SCALE GENOMIC DNA]</scope>
</reference>
<keyword evidence="3" id="KW-1185">Reference proteome</keyword>
<keyword evidence="1" id="KW-0812">Transmembrane</keyword>
<name>A0ABQ6N8E7_9STRA</name>
<feature type="non-terminal residue" evidence="2">
    <location>
        <position position="1"/>
    </location>
</feature>